<dbReference type="InterPro" id="IPR011712">
    <property type="entry name" value="Sig_transdc_His_kin_sub3_dim/P"/>
</dbReference>
<keyword evidence="6" id="KW-0418">Kinase</keyword>
<evidence type="ECO:0000256" key="8">
    <source>
        <dbReference type="ARBA" id="ARBA00023012"/>
    </source>
</evidence>
<evidence type="ECO:0000259" key="10">
    <source>
        <dbReference type="PROSITE" id="PS50109"/>
    </source>
</evidence>
<feature type="transmembrane region" description="Helical" evidence="9">
    <location>
        <begin position="203"/>
        <end position="221"/>
    </location>
</feature>
<dbReference type="SMART" id="SM00387">
    <property type="entry name" value="HATPase_c"/>
    <property type="match status" value="1"/>
</dbReference>
<dbReference type="InterPro" id="IPR005467">
    <property type="entry name" value="His_kinase_dom"/>
</dbReference>
<dbReference type="Pfam" id="PF02518">
    <property type="entry name" value="HATPase_c"/>
    <property type="match status" value="1"/>
</dbReference>
<feature type="transmembrane region" description="Helical" evidence="9">
    <location>
        <begin position="71"/>
        <end position="97"/>
    </location>
</feature>
<feature type="transmembrane region" description="Helical" evidence="9">
    <location>
        <begin position="136"/>
        <end position="156"/>
    </location>
</feature>
<dbReference type="InterPro" id="IPR003594">
    <property type="entry name" value="HATPase_dom"/>
</dbReference>
<keyword evidence="9" id="KW-0812">Transmembrane</keyword>
<keyword evidence="5" id="KW-0547">Nucleotide-binding</keyword>
<evidence type="ECO:0000256" key="6">
    <source>
        <dbReference type="ARBA" id="ARBA00022777"/>
    </source>
</evidence>
<feature type="transmembrane region" description="Helical" evidence="9">
    <location>
        <begin position="41"/>
        <end position="59"/>
    </location>
</feature>
<dbReference type="RefSeq" id="WP_324691054.1">
    <property type="nucleotide sequence ID" value="NZ_BAABCR010000004.1"/>
</dbReference>
<dbReference type="PROSITE" id="PS50109">
    <property type="entry name" value="HIS_KIN"/>
    <property type="match status" value="1"/>
</dbReference>
<organism evidence="11 12">
    <name type="scientific">Flavobacterium cheonhonense</name>
    <dbReference type="NCBI Taxonomy" id="706185"/>
    <lineage>
        <taxon>Bacteria</taxon>
        <taxon>Pseudomonadati</taxon>
        <taxon>Bacteroidota</taxon>
        <taxon>Flavobacteriia</taxon>
        <taxon>Flavobacteriales</taxon>
        <taxon>Flavobacteriaceae</taxon>
        <taxon>Flavobacterium</taxon>
    </lineage>
</organism>
<dbReference type="EMBL" id="BAABCR010000004">
    <property type="protein sequence ID" value="GAA4024060.1"/>
    <property type="molecule type" value="Genomic_DNA"/>
</dbReference>
<keyword evidence="8" id="KW-0902">Two-component regulatory system</keyword>
<proteinExistence type="predicted"/>
<keyword evidence="7" id="KW-0067">ATP-binding</keyword>
<feature type="transmembrane region" description="Helical" evidence="9">
    <location>
        <begin position="109"/>
        <end position="130"/>
    </location>
</feature>
<evidence type="ECO:0000256" key="4">
    <source>
        <dbReference type="ARBA" id="ARBA00022679"/>
    </source>
</evidence>
<keyword evidence="9" id="KW-0472">Membrane</keyword>
<sequence>MLKDDIFFIELCFFTIGFLSLAGVITLFLNTYFSSRIYKFYGAYLLVIVAFVILVYVKNTGEYPKESGLRMILNLIADLLQILSHFFFCSFVYHAMVMEDRQFKKLNKAYVVFQIFTVVYIIVLALFPIFVSKDFIYFLITRVFIFVLSMVFYYHLFKNLDKIFFRFLFAAVSFVFLSGFLALWDSISSNGFSKYTGFDYLCYGYFLENLCFVGALIYKYFSIEKEKEVIALAHKQELLSTQKEIQKETIEHIGREIHDNIGQKLTLASLYTQQLEFENKAPQINTTIENISNIINESIAELRELSKSLIDNAIDTNTLSQLIDKECEKIKLLNKCAIAYTSNTSTANLKYQEKSILIRIIQEFINNSIKHSKCQNIYVSLMTDKNTILLSLKDDGIGFDPKSISAGQGIANMKKRAAIIKAKIEFKSTENSGTQLLIRLPYGQ</sequence>
<dbReference type="CDD" id="cd16917">
    <property type="entry name" value="HATPase_UhpB-NarQ-NarX-like"/>
    <property type="match status" value="1"/>
</dbReference>
<evidence type="ECO:0000256" key="2">
    <source>
        <dbReference type="ARBA" id="ARBA00012438"/>
    </source>
</evidence>
<keyword evidence="4" id="KW-0808">Transferase</keyword>
<dbReference type="InterPro" id="IPR036890">
    <property type="entry name" value="HATPase_C_sf"/>
</dbReference>
<comment type="caution">
    <text evidence="11">The sequence shown here is derived from an EMBL/GenBank/DDBJ whole genome shotgun (WGS) entry which is preliminary data.</text>
</comment>
<evidence type="ECO:0000256" key="3">
    <source>
        <dbReference type="ARBA" id="ARBA00022553"/>
    </source>
</evidence>
<keyword evidence="9" id="KW-1133">Transmembrane helix</keyword>
<dbReference type="Pfam" id="PF07730">
    <property type="entry name" value="HisKA_3"/>
    <property type="match status" value="1"/>
</dbReference>
<dbReference type="PANTHER" id="PTHR24421">
    <property type="entry name" value="NITRATE/NITRITE SENSOR PROTEIN NARX-RELATED"/>
    <property type="match status" value="1"/>
</dbReference>
<dbReference type="SUPFAM" id="SSF55874">
    <property type="entry name" value="ATPase domain of HSP90 chaperone/DNA topoisomerase II/histidine kinase"/>
    <property type="match status" value="1"/>
</dbReference>
<dbReference type="Gene3D" id="3.30.565.10">
    <property type="entry name" value="Histidine kinase-like ATPase, C-terminal domain"/>
    <property type="match status" value="1"/>
</dbReference>
<dbReference type="PANTHER" id="PTHR24421:SF10">
    <property type="entry name" value="NITRATE_NITRITE SENSOR PROTEIN NARQ"/>
    <property type="match status" value="1"/>
</dbReference>
<keyword evidence="12" id="KW-1185">Reference proteome</keyword>
<feature type="transmembrane region" description="Helical" evidence="9">
    <location>
        <begin position="163"/>
        <end position="183"/>
    </location>
</feature>
<evidence type="ECO:0000313" key="12">
    <source>
        <dbReference type="Proteomes" id="UP001500968"/>
    </source>
</evidence>
<evidence type="ECO:0000313" key="11">
    <source>
        <dbReference type="EMBL" id="GAA4024060.1"/>
    </source>
</evidence>
<keyword evidence="3" id="KW-0597">Phosphoprotein</keyword>
<feature type="transmembrane region" description="Helical" evidence="9">
    <location>
        <begin position="6"/>
        <end position="29"/>
    </location>
</feature>
<feature type="domain" description="Histidine kinase" evidence="10">
    <location>
        <begin position="256"/>
        <end position="444"/>
    </location>
</feature>
<dbReference type="InterPro" id="IPR050482">
    <property type="entry name" value="Sensor_HK_TwoCompSys"/>
</dbReference>
<accession>A0ABP7TBV6</accession>
<evidence type="ECO:0000256" key="7">
    <source>
        <dbReference type="ARBA" id="ARBA00022840"/>
    </source>
</evidence>
<protein>
    <recommendedName>
        <fullName evidence="2">histidine kinase</fullName>
        <ecNumber evidence="2">2.7.13.3</ecNumber>
    </recommendedName>
</protein>
<name>A0ABP7TBV6_9FLAO</name>
<evidence type="ECO:0000256" key="5">
    <source>
        <dbReference type="ARBA" id="ARBA00022741"/>
    </source>
</evidence>
<dbReference type="Proteomes" id="UP001500968">
    <property type="component" value="Unassembled WGS sequence"/>
</dbReference>
<evidence type="ECO:0000256" key="9">
    <source>
        <dbReference type="SAM" id="Phobius"/>
    </source>
</evidence>
<evidence type="ECO:0000256" key="1">
    <source>
        <dbReference type="ARBA" id="ARBA00000085"/>
    </source>
</evidence>
<dbReference type="Gene3D" id="1.20.5.1930">
    <property type="match status" value="1"/>
</dbReference>
<reference evidence="12" key="1">
    <citation type="journal article" date="2019" name="Int. J. Syst. Evol. Microbiol.">
        <title>The Global Catalogue of Microorganisms (GCM) 10K type strain sequencing project: providing services to taxonomists for standard genome sequencing and annotation.</title>
        <authorList>
            <consortium name="The Broad Institute Genomics Platform"/>
            <consortium name="The Broad Institute Genome Sequencing Center for Infectious Disease"/>
            <person name="Wu L."/>
            <person name="Ma J."/>
        </authorList>
    </citation>
    <scope>NUCLEOTIDE SEQUENCE [LARGE SCALE GENOMIC DNA]</scope>
    <source>
        <strain evidence="12">JCM 17064</strain>
    </source>
</reference>
<dbReference type="EC" id="2.7.13.3" evidence="2"/>
<comment type="catalytic activity">
    <reaction evidence="1">
        <text>ATP + protein L-histidine = ADP + protein N-phospho-L-histidine.</text>
        <dbReference type="EC" id="2.7.13.3"/>
    </reaction>
</comment>
<gene>
    <name evidence="11" type="ORF">GCM10022386_03860</name>
</gene>